<organism evidence="1 2">
    <name type="scientific">Colletotrichum navitas</name>
    <dbReference type="NCBI Taxonomy" id="681940"/>
    <lineage>
        <taxon>Eukaryota</taxon>
        <taxon>Fungi</taxon>
        <taxon>Dikarya</taxon>
        <taxon>Ascomycota</taxon>
        <taxon>Pezizomycotina</taxon>
        <taxon>Sordariomycetes</taxon>
        <taxon>Hypocreomycetidae</taxon>
        <taxon>Glomerellales</taxon>
        <taxon>Glomerellaceae</taxon>
        <taxon>Colletotrichum</taxon>
        <taxon>Colletotrichum graminicola species complex</taxon>
    </lineage>
</organism>
<gene>
    <name evidence="1" type="ORF">LY79DRAFT_188781</name>
</gene>
<accession>A0AAD8Q0J3</accession>
<dbReference type="RefSeq" id="XP_060414464.1">
    <property type="nucleotide sequence ID" value="XM_060551372.1"/>
</dbReference>
<proteinExistence type="predicted"/>
<sequence length="170" mass="19018">MARTYLLCSVLYLLGRYVVYGVLTALIHGTHTPTPHHLTWMSILAGQGTSSHEIPGYVLRSVRLRQHNQPTNPSAKPKDKHPHPKVRPSIQHYCLLAYRAVCLRFKLSFSYFQHFYSCSISRTLSLILALGRLPPPISKFAGQSTPHPAAQLACMTLHHPSSTNWVPSLG</sequence>
<evidence type="ECO:0000313" key="1">
    <source>
        <dbReference type="EMBL" id="KAK1593140.1"/>
    </source>
</evidence>
<dbReference type="AlphaFoldDB" id="A0AAD8Q0J3"/>
<comment type="caution">
    <text evidence="1">The sequence shown here is derived from an EMBL/GenBank/DDBJ whole genome shotgun (WGS) entry which is preliminary data.</text>
</comment>
<dbReference type="Proteomes" id="UP001230504">
    <property type="component" value="Unassembled WGS sequence"/>
</dbReference>
<protein>
    <submittedName>
        <fullName evidence="1">Uncharacterized protein</fullName>
    </submittedName>
</protein>
<evidence type="ECO:0000313" key="2">
    <source>
        <dbReference type="Proteomes" id="UP001230504"/>
    </source>
</evidence>
<keyword evidence="2" id="KW-1185">Reference proteome</keyword>
<reference evidence="1" key="1">
    <citation type="submission" date="2021-06" db="EMBL/GenBank/DDBJ databases">
        <title>Comparative genomics, transcriptomics and evolutionary studies reveal genomic signatures of adaptation to plant cell wall in hemibiotrophic fungi.</title>
        <authorList>
            <consortium name="DOE Joint Genome Institute"/>
            <person name="Baroncelli R."/>
            <person name="Diaz J.F."/>
            <person name="Benocci T."/>
            <person name="Peng M."/>
            <person name="Battaglia E."/>
            <person name="Haridas S."/>
            <person name="Andreopoulos W."/>
            <person name="Labutti K."/>
            <person name="Pangilinan J."/>
            <person name="Floch G.L."/>
            <person name="Makela M.R."/>
            <person name="Henrissat B."/>
            <person name="Grigoriev I.V."/>
            <person name="Crouch J.A."/>
            <person name="De Vries R.P."/>
            <person name="Sukno S.A."/>
            <person name="Thon M.R."/>
        </authorList>
    </citation>
    <scope>NUCLEOTIDE SEQUENCE</scope>
    <source>
        <strain evidence="1">CBS 125086</strain>
    </source>
</reference>
<name>A0AAD8Q0J3_9PEZI</name>
<dbReference type="EMBL" id="JAHLJV010000027">
    <property type="protein sequence ID" value="KAK1593140.1"/>
    <property type="molecule type" value="Genomic_DNA"/>
</dbReference>
<dbReference type="GeneID" id="85435612"/>